<dbReference type="CDD" id="cd09854">
    <property type="entry name" value="PIN_VapC-like"/>
    <property type="match status" value="1"/>
</dbReference>
<dbReference type="Pfam" id="PF01850">
    <property type="entry name" value="PIN"/>
    <property type="match status" value="1"/>
</dbReference>
<keyword evidence="3" id="KW-1185">Reference proteome</keyword>
<dbReference type="EMBL" id="PVWJ01000092">
    <property type="protein sequence ID" value="PSB01703.1"/>
    <property type="molecule type" value="Genomic_DNA"/>
</dbReference>
<dbReference type="SUPFAM" id="SSF88723">
    <property type="entry name" value="PIN domain-like"/>
    <property type="match status" value="1"/>
</dbReference>
<dbReference type="Proteomes" id="UP000238762">
    <property type="component" value="Unassembled WGS sequence"/>
</dbReference>
<protein>
    <submittedName>
        <fullName evidence="2">PIN domain nuclease</fullName>
    </submittedName>
</protein>
<dbReference type="Gene3D" id="3.40.50.1010">
    <property type="entry name" value="5'-nuclease"/>
    <property type="match status" value="1"/>
</dbReference>
<dbReference type="OrthoDB" id="7062868at2"/>
<dbReference type="AlphaFoldDB" id="A0A2T1C0Q2"/>
<comment type="caution">
    <text evidence="2">The sequence shown here is derived from an EMBL/GenBank/DDBJ whole genome shotgun (WGS) entry which is preliminary data.</text>
</comment>
<accession>A0A2T1C0Q2</accession>
<name>A0A2T1C0Q2_9CYAN</name>
<evidence type="ECO:0000259" key="1">
    <source>
        <dbReference type="Pfam" id="PF01850"/>
    </source>
</evidence>
<reference evidence="2 3" key="1">
    <citation type="submission" date="2018-02" db="EMBL/GenBank/DDBJ databases">
        <authorList>
            <person name="Cohen D.B."/>
            <person name="Kent A.D."/>
        </authorList>
    </citation>
    <scope>NUCLEOTIDE SEQUENCE [LARGE SCALE GENOMIC DNA]</scope>
    <source>
        <strain evidence="2 3">CCAP 1448/3</strain>
    </source>
</reference>
<sequence>MTKYLLDTNVVMRFCNPADVQHQIATDAVYFLLAQGDECWLAPQVIVEFWVVATRPIEANGLGWNVRRTRNTIDQILDRFSLLEESPQIFANWLTLVTNNQIIGKRTHDVRIIAAMLVNGITHLLTFNVSDFMGISNIRVTHPQDLVVPE</sequence>
<dbReference type="InterPro" id="IPR002716">
    <property type="entry name" value="PIN_dom"/>
</dbReference>
<organism evidence="2 3">
    <name type="scientific">Merismopedia glauca CCAP 1448/3</name>
    <dbReference type="NCBI Taxonomy" id="1296344"/>
    <lineage>
        <taxon>Bacteria</taxon>
        <taxon>Bacillati</taxon>
        <taxon>Cyanobacteriota</taxon>
        <taxon>Cyanophyceae</taxon>
        <taxon>Synechococcales</taxon>
        <taxon>Merismopediaceae</taxon>
        <taxon>Merismopedia</taxon>
    </lineage>
</organism>
<reference evidence="2 3" key="2">
    <citation type="submission" date="2018-03" db="EMBL/GenBank/DDBJ databases">
        <title>The ancient ancestry and fast evolution of plastids.</title>
        <authorList>
            <person name="Moore K.R."/>
            <person name="Magnabosco C."/>
            <person name="Momper L."/>
            <person name="Gold D.A."/>
            <person name="Bosak T."/>
            <person name="Fournier G.P."/>
        </authorList>
    </citation>
    <scope>NUCLEOTIDE SEQUENCE [LARGE SCALE GENOMIC DNA]</scope>
    <source>
        <strain evidence="2 3">CCAP 1448/3</strain>
    </source>
</reference>
<dbReference type="RefSeq" id="WP_106289818.1">
    <property type="nucleotide sequence ID" value="NZ_CAWNTC010000120.1"/>
</dbReference>
<proteinExistence type="predicted"/>
<feature type="domain" description="PIN" evidence="1">
    <location>
        <begin position="4"/>
        <end position="128"/>
    </location>
</feature>
<evidence type="ECO:0000313" key="3">
    <source>
        <dbReference type="Proteomes" id="UP000238762"/>
    </source>
</evidence>
<gene>
    <name evidence="2" type="ORF">C7B64_16850</name>
</gene>
<dbReference type="InterPro" id="IPR029060">
    <property type="entry name" value="PIN-like_dom_sf"/>
</dbReference>
<evidence type="ECO:0000313" key="2">
    <source>
        <dbReference type="EMBL" id="PSB01703.1"/>
    </source>
</evidence>